<dbReference type="RefSeq" id="WP_153409923.1">
    <property type="nucleotide sequence ID" value="NZ_WEGK01000004.1"/>
</dbReference>
<keyword evidence="2" id="KW-0175">Coiled coil</keyword>
<dbReference type="AlphaFoldDB" id="A0A7K0D009"/>
<reference evidence="3 4" key="1">
    <citation type="submission" date="2019-10" db="EMBL/GenBank/DDBJ databases">
        <title>Nocardia macrotermitis sp. nov. and Nocardia aurantia sp. nov., isolated from the gut of fungus growing-termite Macrotermes natalensis.</title>
        <authorList>
            <person name="Benndorf R."/>
            <person name="Schwitalla J."/>
            <person name="Martin K."/>
            <person name="De Beer W."/>
            <person name="Kaster A.-K."/>
            <person name="Vollmers J."/>
            <person name="Poulsen M."/>
            <person name="Beemelmanns C."/>
        </authorList>
    </citation>
    <scope>NUCLEOTIDE SEQUENCE [LARGE SCALE GENOMIC DNA]</scope>
    <source>
        <strain evidence="3 4">RB20</strain>
    </source>
</reference>
<feature type="coiled-coil region" evidence="2">
    <location>
        <begin position="60"/>
        <end position="87"/>
    </location>
</feature>
<evidence type="ECO:0000313" key="4">
    <source>
        <dbReference type="Proteomes" id="UP000438448"/>
    </source>
</evidence>
<name>A0A7K0D009_9NOCA</name>
<proteinExistence type="inferred from homology"/>
<evidence type="ECO:0000256" key="2">
    <source>
        <dbReference type="SAM" id="Coils"/>
    </source>
</evidence>
<dbReference type="OrthoDB" id="4554345at2"/>
<dbReference type="Pfam" id="PF06013">
    <property type="entry name" value="WXG100"/>
    <property type="match status" value="1"/>
</dbReference>
<dbReference type="EMBL" id="WEGK01000004">
    <property type="protein sequence ID" value="MQY19066.1"/>
    <property type="molecule type" value="Genomic_DNA"/>
</dbReference>
<accession>A0A7K0D009</accession>
<evidence type="ECO:0000256" key="1">
    <source>
        <dbReference type="RuleBase" id="RU362001"/>
    </source>
</evidence>
<dbReference type="Gene3D" id="1.10.287.1060">
    <property type="entry name" value="ESAT-6-like"/>
    <property type="match status" value="1"/>
</dbReference>
<keyword evidence="4" id="KW-1185">Reference proteome</keyword>
<comment type="caution">
    <text evidence="3">The sequence shown here is derived from an EMBL/GenBank/DDBJ whole genome shotgun (WGS) entry which is preliminary data.</text>
</comment>
<dbReference type="InterPro" id="IPR010310">
    <property type="entry name" value="T7SS_ESAT-6-like"/>
</dbReference>
<dbReference type="SUPFAM" id="SSF140453">
    <property type="entry name" value="EsxAB dimer-like"/>
    <property type="match status" value="1"/>
</dbReference>
<protein>
    <recommendedName>
        <fullName evidence="1">ESAT-6-like protein</fullName>
    </recommendedName>
</protein>
<dbReference type="InterPro" id="IPR036689">
    <property type="entry name" value="ESAT-6-like_sf"/>
</dbReference>
<evidence type="ECO:0000313" key="3">
    <source>
        <dbReference type="EMBL" id="MQY19066.1"/>
    </source>
</evidence>
<sequence>MAGKLEANVDQMNTFSKNMEDQHQKLITHIQSTKADQEQTTASWSGQARSAFDQFMERYYEQAQAMNNKLSNTVESLMKTADSYSKQDEEFQAQISKQNSSLDLPAI</sequence>
<gene>
    <name evidence="3" type="ORF">NRB20_21500</name>
</gene>
<comment type="similarity">
    <text evidence="1">Belongs to the WXG100 family.</text>
</comment>
<dbReference type="NCBIfam" id="TIGR03930">
    <property type="entry name" value="WXG100_ESAT6"/>
    <property type="match status" value="1"/>
</dbReference>
<organism evidence="3 4">
    <name type="scientific">Nocardia macrotermitis</name>
    <dbReference type="NCBI Taxonomy" id="2585198"/>
    <lineage>
        <taxon>Bacteria</taxon>
        <taxon>Bacillati</taxon>
        <taxon>Actinomycetota</taxon>
        <taxon>Actinomycetes</taxon>
        <taxon>Mycobacteriales</taxon>
        <taxon>Nocardiaceae</taxon>
        <taxon>Nocardia</taxon>
    </lineage>
</organism>
<dbReference type="Proteomes" id="UP000438448">
    <property type="component" value="Unassembled WGS sequence"/>
</dbReference>